<feature type="region of interest" description="Disordered" evidence="9">
    <location>
        <begin position="788"/>
        <end position="913"/>
    </location>
</feature>
<dbReference type="PROSITE" id="PS00108">
    <property type="entry name" value="PROTEIN_KINASE_ST"/>
    <property type="match status" value="1"/>
</dbReference>
<keyword evidence="1" id="KW-0808">Transferase</keyword>
<keyword evidence="2 8" id="KW-0547">Nucleotide-binding</keyword>
<feature type="region of interest" description="Disordered" evidence="9">
    <location>
        <begin position="1"/>
        <end position="197"/>
    </location>
</feature>
<dbReference type="InterPro" id="IPR011009">
    <property type="entry name" value="Kinase-like_dom_sf"/>
</dbReference>
<dbReference type="Gene3D" id="1.25.10.10">
    <property type="entry name" value="Leucine-rich Repeat Variant"/>
    <property type="match status" value="1"/>
</dbReference>
<feature type="compositionally biased region" description="Basic and acidic residues" evidence="9">
    <location>
        <begin position="995"/>
        <end position="1006"/>
    </location>
</feature>
<dbReference type="SUPFAM" id="SSF56112">
    <property type="entry name" value="Protein kinase-like (PK-like)"/>
    <property type="match status" value="1"/>
</dbReference>
<dbReference type="InterPro" id="IPR007527">
    <property type="entry name" value="Znf_SWIM"/>
</dbReference>
<feature type="compositionally biased region" description="Polar residues" evidence="9">
    <location>
        <begin position="1044"/>
        <end position="1053"/>
    </location>
</feature>
<feature type="compositionally biased region" description="Basic and acidic residues" evidence="9">
    <location>
        <begin position="88"/>
        <end position="101"/>
    </location>
</feature>
<feature type="region of interest" description="Disordered" evidence="9">
    <location>
        <begin position="401"/>
        <end position="436"/>
    </location>
</feature>
<dbReference type="GO" id="GO:0005524">
    <property type="term" value="F:ATP binding"/>
    <property type="evidence" value="ECO:0007669"/>
    <property type="project" value="UniProtKB-UniRule"/>
</dbReference>
<keyword evidence="3 7" id="KW-0479">Metal-binding</keyword>
<dbReference type="PROSITE" id="PS50966">
    <property type="entry name" value="ZF_SWIM"/>
    <property type="match status" value="1"/>
</dbReference>
<evidence type="ECO:0000313" key="13">
    <source>
        <dbReference type="EMBL" id="KAK7100409.1"/>
    </source>
</evidence>
<keyword evidence="6 8" id="KW-0067">ATP-binding</keyword>
<keyword evidence="14" id="KW-1185">Reference proteome</keyword>
<dbReference type="GO" id="GO:0008270">
    <property type="term" value="F:zinc ion binding"/>
    <property type="evidence" value="ECO:0007669"/>
    <property type="project" value="UniProtKB-KW"/>
</dbReference>
<feature type="region of interest" description="Disordered" evidence="9">
    <location>
        <begin position="655"/>
        <end position="689"/>
    </location>
</feature>
<dbReference type="FunFam" id="1.10.510.10:FF:000286">
    <property type="entry name" value="Mitogen-activated protein kinase kinase kinase 1 (Predicted)"/>
    <property type="match status" value="1"/>
</dbReference>
<feature type="compositionally biased region" description="Basic residues" evidence="9">
    <location>
        <begin position="844"/>
        <end position="856"/>
    </location>
</feature>
<dbReference type="SMART" id="SM00220">
    <property type="entry name" value="S_TKc"/>
    <property type="match status" value="1"/>
</dbReference>
<evidence type="ECO:0000259" key="11">
    <source>
        <dbReference type="PROSITE" id="PS50089"/>
    </source>
</evidence>
<dbReference type="PROSITE" id="PS50011">
    <property type="entry name" value="PROTEIN_KINASE_DOM"/>
    <property type="match status" value="1"/>
</dbReference>
<dbReference type="CDD" id="cd06630">
    <property type="entry name" value="STKc_MEKK1"/>
    <property type="match status" value="1"/>
</dbReference>
<dbReference type="InterPro" id="IPR050538">
    <property type="entry name" value="MAP_kinase_kinase_kinase"/>
</dbReference>
<dbReference type="Pfam" id="PF21040">
    <property type="entry name" value="CEP104-like_TOG"/>
    <property type="match status" value="1"/>
</dbReference>
<dbReference type="InterPro" id="IPR008271">
    <property type="entry name" value="Ser/Thr_kinase_AS"/>
</dbReference>
<protein>
    <recommendedName>
        <fullName evidence="15">Mitogen-activated protein kinase kinase kinase 1</fullName>
    </recommendedName>
</protein>
<feature type="compositionally biased region" description="Basic residues" evidence="9">
    <location>
        <begin position="44"/>
        <end position="55"/>
    </location>
</feature>
<feature type="binding site" evidence="8">
    <location>
        <position position="1188"/>
    </location>
    <ligand>
        <name>ATP</name>
        <dbReference type="ChEBI" id="CHEBI:30616"/>
    </ligand>
</feature>
<feature type="domain" description="Protein kinase" evidence="10">
    <location>
        <begin position="1159"/>
        <end position="1424"/>
    </location>
</feature>
<sequence>MASPAESAATEEAAASVHDDGAAAAEVEFEEEHGEGSENFQGPHKWRQHLRHVKAPKCDNSDISSDTDDPENIADRKLSVVSEEDQNQESKKSKETEHSEQKIPPWRQEYLEKKKDRQAGKPSSTGSSQIPVSTLMRRRSQHLSGAESAFTRQVVNSGANARKKISPSNSFRQANLSASTGSLAGRRTPSTGDAPSTYLTQKRIERVQRARLYLLQQTGPNSFLIGGDSPDHKFRVIIGPQTCSCGRGPHCVHVLFVMLRVFQVGESDPCLWSKTLKNYEVENLFRIYHDKRSSRLMRRRQEKAKENSSPEEGTEPAAASREEACAPSENDTGSTREEEDTCPICLLEMLEGESLIKCESGCHNRLHHHCIAIWFEECRRQNDPLSCPLCRTPWTSNTTEIKTTHSESSDHPEVPPNTRSSSPQPARGETDGRLPHAEPVSQEFQPVAAPWIEALGEDLVNCLFSRNWSFRETGLKHLSKEIIATLLRSAGEGRSGAIVSPTRQAATHSMLETSSTILAHMCGDPVYRVFVACLRSVRTLLSYTPCRDEHQKQRLQKLLKPVINSIFLKCTDGNRRTSQLSLSTLLELAKGQSGELAVGREIVNPGTEGLDGLDFVVRCATEEYDINAVQWQWLLGRLYVLDKLMEEFPNEFLPRPAAPPNSAGAAEDAGEPPEEAGAATGESPKQDQQPPLINYERLMSVAHFSVKAVCSSHMRIARMSRRVFLLSGKLGSHIDTIIDELEELLNDTSSSSSVMSLKRKLRRIVADFQLSEKIVHELQHGCEKIAGGRFESSTSTPLDSPISTPRCNSPNTFVSEIPNEGVKVSGEGEKEKQAPAAPPNTPTHRNRRKVRRHSARRSNERPNKTPNISPVDSQMPAGDKDDYKDSPPPLLQVDPEDRTPLPHTPPNPPRTLACSTPVIRVRPPSTAEDLAAGVHHTEDLSLNLITSPGEHSVARTNVNQEHVMILDRGEIKTPPSEVLKRQKTERKTKKCSCSCHDRDSGLHDDAASQTSGTAGVPNTPESYRNRFHTAEQESMSSDDFLDFNNPSCSTNEKPVSFKSEVAESPKSSPSHTLSSGAEGDCICKEEVEKEEAEALAKALEVSEHQSPIPVVPGLTPTAREEIITIRIQPDDVDSTSSLKSLEGSGGSGSPQIYYEGLHWVKGPLLGTGAFSTCYQAKDVQTGVIMAVKQISFCRNSPTEQESVIEGITAEIHMMSRLSHPNVVRILGATKQGCHFNMFVEWMSGGSVSYLLGQYGAFTESVIIRYTRQILRGLAYLHDSHILHRDLKGANLLVDSTGQLLRIGDFGASARLASQHTCAGEFQGQLLGTIAFMAPEVLRGESYGRACDVWSIGCVMIEMSTCRPPWNSHDISNHLALIFKIASSVDPPPIPENMSPPVRDLLLRCLEQDSEFRPSAKDLLMHPLFTKYSNF</sequence>
<dbReference type="PROSITE" id="PS00107">
    <property type="entry name" value="PROTEIN_KINASE_ATP"/>
    <property type="match status" value="1"/>
</dbReference>
<dbReference type="Pfam" id="PF00069">
    <property type="entry name" value="Pkinase"/>
    <property type="match status" value="1"/>
</dbReference>
<feature type="compositionally biased region" description="Basic and acidic residues" evidence="9">
    <location>
        <begin position="109"/>
        <end position="119"/>
    </location>
</feature>
<feature type="compositionally biased region" description="Low complexity" evidence="9">
    <location>
        <begin position="1"/>
        <end position="26"/>
    </location>
</feature>
<keyword evidence="3 7" id="KW-0863">Zinc-finger</keyword>
<name>A0AAN9B833_9CAEN</name>
<dbReference type="InterPro" id="IPR016024">
    <property type="entry name" value="ARM-type_fold"/>
</dbReference>
<feature type="compositionally biased region" description="Polar residues" evidence="9">
    <location>
        <begin position="791"/>
        <end position="814"/>
    </location>
</feature>
<keyword evidence="5" id="KW-0862">Zinc</keyword>
<dbReference type="InterPro" id="IPR000719">
    <property type="entry name" value="Prot_kinase_dom"/>
</dbReference>
<evidence type="ECO:0000256" key="6">
    <source>
        <dbReference type="ARBA" id="ARBA00022840"/>
    </source>
</evidence>
<evidence type="ECO:0000256" key="4">
    <source>
        <dbReference type="ARBA" id="ARBA00022777"/>
    </source>
</evidence>
<evidence type="ECO:0000256" key="8">
    <source>
        <dbReference type="PROSITE-ProRule" id="PRU10141"/>
    </source>
</evidence>
<evidence type="ECO:0000256" key="7">
    <source>
        <dbReference type="PROSITE-ProRule" id="PRU00175"/>
    </source>
</evidence>
<comment type="caution">
    <text evidence="13">The sequence shown here is derived from an EMBL/GenBank/DDBJ whole genome shotgun (WGS) entry which is preliminary data.</text>
</comment>
<evidence type="ECO:0000259" key="10">
    <source>
        <dbReference type="PROSITE" id="PS50011"/>
    </source>
</evidence>
<dbReference type="InterPro" id="IPR013083">
    <property type="entry name" value="Znf_RING/FYVE/PHD"/>
</dbReference>
<evidence type="ECO:0000256" key="9">
    <source>
        <dbReference type="SAM" id="MobiDB-lite"/>
    </source>
</evidence>
<feature type="compositionally biased region" description="Low complexity" evidence="9">
    <location>
        <begin position="1064"/>
        <end position="1075"/>
    </location>
</feature>
<dbReference type="SUPFAM" id="SSF48371">
    <property type="entry name" value="ARM repeat"/>
    <property type="match status" value="1"/>
</dbReference>
<feature type="region of interest" description="Disordered" evidence="9">
    <location>
        <begin position="296"/>
        <end position="337"/>
    </location>
</feature>
<dbReference type="Gene3D" id="3.30.200.20">
    <property type="entry name" value="Phosphorylase Kinase, domain 1"/>
    <property type="match status" value="1"/>
</dbReference>
<organism evidence="13 14">
    <name type="scientific">Littorina saxatilis</name>
    <dbReference type="NCBI Taxonomy" id="31220"/>
    <lineage>
        <taxon>Eukaryota</taxon>
        <taxon>Metazoa</taxon>
        <taxon>Spiralia</taxon>
        <taxon>Lophotrochozoa</taxon>
        <taxon>Mollusca</taxon>
        <taxon>Gastropoda</taxon>
        <taxon>Caenogastropoda</taxon>
        <taxon>Littorinimorpha</taxon>
        <taxon>Littorinoidea</taxon>
        <taxon>Littorinidae</taxon>
        <taxon>Littorina</taxon>
    </lineage>
</organism>
<evidence type="ECO:0008006" key="15">
    <source>
        <dbReference type="Google" id="ProtNLM"/>
    </source>
</evidence>
<feature type="compositionally biased region" description="Polar residues" evidence="9">
    <location>
        <begin position="150"/>
        <end position="159"/>
    </location>
</feature>
<dbReference type="Gene3D" id="3.30.40.10">
    <property type="entry name" value="Zinc/RING finger domain, C3HC4 (zinc finger)"/>
    <property type="match status" value="1"/>
</dbReference>
<dbReference type="InterPro" id="IPR001841">
    <property type="entry name" value="Znf_RING"/>
</dbReference>
<keyword evidence="4" id="KW-0418">Kinase</keyword>
<reference evidence="13 14" key="1">
    <citation type="submission" date="2024-02" db="EMBL/GenBank/DDBJ databases">
        <title>Chromosome-scale genome assembly of the rough periwinkle Littorina saxatilis.</title>
        <authorList>
            <person name="De Jode A."/>
            <person name="Faria R."/>
            <person name="Formenti G."/>
            <person name="Sims Y."/>
            <person name="Smith T.P."/>
            <person name="Tracey A."/>
            <person name="Wood J.M.D."/>
            <person name="Zagrodzka Z.B."/>
            <person name="Johannesson K."/>
            <person name="Butlin R.K."/>
            <person name="Leder E.H."/>
        </authorList>
    </citation>
    <scope>NUCLEOTIDE SEQUENCE [LARGE SCALE GENOMIC DNA]</scope>
    <source>
        <strain evidence="13">Snail1</strain>
        <tissue evidence="13">Muscle</tissue>
    </source>
</reference>
<evidence type="ECO:0000259" key="12">
    <source>
        <dbReference type="PROSITE" id="PS50966"/>
    </source>
</evidence>
<dbReference type="InterPro" id="IPR011989">
    <property type="entry name" value="ARM-like"/>
</dbReference>
<dbReference type="Pfam" id="PF13639">
    <property type="entry name" value="zf-RING_2"/>
    <property type="match status" value="1"/>
</dbReference>
<evidence type="ECO:0000313" key="14">
    <source>
        <dbReference type="Proteomes" id="UP001374579"/>
    </source>
</evidence>
<dbReference type="Gene3D" id="1.10.510.10">
    <property type="entry name" value="Transferase(Phosphotransferase) domain 1"/>
    <property type="match status" value="1"/>
</dbReference>
<dbReference type="Proteomes" id="UP001374579">
    <property type="component" value="Unassembled WGS sequence"/>
</dbReference>
<feature type="domain" description="RING-type" evidence="11">
    <location>
        <begin position="342"/>
        <end position="391"/>
    </location>
</feature>
<dbReference type="EMBL" id="JBAMIC010000011">
    <property type="protein sequence ID" value="KAK7100409.1"/>
    <property type="molecule type" value="Genomic_DNA"/>
</dbReference>
<accession>A0AAN9B833</accession>
<dbReference type="InterPro" id="IPR017441">
    <property type="entry name" value="Protein_kinase_ATP_BS"/>
</dbReference>
<dbReference type="PANTHER" id="PTHR48016">
    <property type="entry name" value="MAP KINASE KINASE KINASE SSK2-RELATED-RELATED"/>
    <property type="match status" value="1"/>
</dbReference>
<dbReference type="PROSITE" id="PS50089">
    <property type="entry name" value="ZF_RING_2"/>
    <property type="match status" value="1"/>
</dbReference>
<feature type="compositionally biased region" description="Basic and acidic residues" evidence="9">
    <location>
        <begin position="402"/>
        <end position="413"/>
    </location>
</feature>
<feature type="domain" description="SWIM-type" evidence="12">
    <location>
        <begin position="234"/>
        <end position="262"/>
    </location>
</feature>
<evidence type="ECO:0000256" key="3">
    <source>
        <dbReference type="ARBA" id="ARBA00022771"/>
    </source>
</evidence>
<evidence type="ECO:0000256" key="5">
    <source>
        <dbReference type="ARBA" id="ARBA00022833"/>
    </source>
</evidence>
<evidence type="ECO:0000256" key="1">
    <source>
        <dbReference type="ARBA" id="ARBA00022679"/>
    </source>
</evidence>
<feature type="compositionally biased region" description="Polar residues" evidence="9">
    <location>
        <begin position="166"/>
        <end position="197"/>
    </location>
</feature>
<evidence type="ECO:0000256" key="2">
    <source>
        <dbReference type="ARBA" id="ARBA00022741"/>
    </source>
</evidence>
<dbReference type="SUPFAM" id="SSF57850">
    <property type="entry name" value="RING/U-box"/>
    <property type="match status" value="1"/>
</dbReference>
<feature type="compositionally biased region" description="Polar residues" evidence="9">
    <location>
        <begin position="121"/>
        <end position="132"/>
    </location>
</feature>
<dbReference type="GO" id="GO:0004672">
    <property type="term" value="F:protein kinase activity"/>
    <property type="evidence" value="ECO:0007669"/>
    <property type="project" value="InterPro"/>
</dbReference>
<gene>
    <name evidence="13" type="ORF">V1264_023370</name>
</gene>
<feature type="region of interest" description="Disordered" evidence="9">
    <location>
        <begin position="990"/>
        <end position="1078"/>
    </location>
</feature>
<proteinExistence type="predicted"/>
<dbReference type="CDD" id="cd16494">
    <property type="entry name" value="RING-CH-C4HC3_ZSWM2"/>
    <property type="match status" value="1"/>
</dbReference>